<feature type="domain" description="ABC transmembrane type-1" evidence="9">
    <location>
        <begin position="15"/>
        <end position="216"/>
    </location>
</feature>
<sequence>MGIFSALTIEELQAIGLSVRVAIICSAVVLPLAIIAGHLFARKEFIGKTLIESIVNLPLVLPPVSTGFILLIILGSQRPIGKFLNSILNIDIAFSFYAAVIAAIVVSFPLALRSIKIAMELVDPKLEEAAFVHGASKTAAFFKVTLPLAFPGLISGFVISFARSMGEFGATIAFAGNIPGETQTIPLAIFSYMQVPGMEMVAIRLALFSIIISTLSMVAAELFNKRMKKLRNR</sequence>
<dbReference type="EMBL" id="UOEP01000164">
    <property type="protein sequence ID" value="VAW22073.1"/>
    <property type="molecule type" value="Genomic_DNA"/>
</dbReference>
<feature type="transmembrane region" description="Helical" evidence="8">
    <location>
        <begin position="140"/>
        <end position="162"/>
    </location>
</feature>
<evidence type="ECO:0000313" key="10">
    <source>
        <dbReference type="EMBL" id="VAW22073.1"/>
    </source>
</evidence>
<evidence type="ECO:0000256" key="4">
    <source>
        <dbReference type="ARBA" id="ARBA00022505"/>
    </source>
</evidence>
<dbReference type="PANTHER" id="PTHR30183:SF3">
    <property type="entry name" value="MOLYBDENUM TRANSPORT SYSTEM PERMEASE PROTEIN MODB"/>
    <property type="match status" value="1"/>
</dbReference>
<dbReference type="InterPro" id="IPR011867">
    <property type="entry name" value="ModB_ABC"/>
</dbReference>
<keyword evidence="6 8" id="KW-1133">Transmembrane helix</keyword>
<comment type="subcellular location">
    <subcellularLocation>
        <location evidence="1">Cell membrane</location>
        <topology evidence="1">Multi-pass membrane protein</topology>
    </subcellularLocation>
</comment>
<evidence type="ECO:0000256" key="5">
    <source>
        <dbReference type="ARBA" id="ARBA00022692"/>
    </source>
</evidence>
<dbReference type="InterPro" id="IPR035906">
    <property type="entry name" value="MetI-like_sf"/>
</dbReference>
<feature type="transmembrane region" description="Helical" evidence="8">
    <location>
        <begin position="20"/>
        <end position="41"/>
    </location>
</feature>
<evidence type="ECO:0000256" key="8">
    <source>
        <dbReference type="SAM" id="Phobius"/>
    </source>
</evidence>
<dbReference type="Pfam" id="PF00528">
    <property type="entry name" value="BPD_transp_1"/>
    <property type="match status" value="1"/>
</dbReference>
<dbReference type="PANTHER" id="PTHR30183">
    <property type="entry name" value="MOLYBDENUM TRANSPORT SYSTEM PERMEASE PROTEIN MODB"/>
    <property type="match status" value="1"/>
</dbReference>
<evidence type="ECO:0000256" key="1">
    <source>
        <dbReference type="ARBA" id="ARBA00004651"/>
    </source>
</evidence>
<dbReference type="InterPro" id="IPR000515">
    <property type="entry name" value="MetI-like"/>
</dbReference>
<evidence type="ECO:0000256" key="2">
    <source>
        <dbReference type="ARBA" id="ARBA00022448"/>
    </source>
</evidence>
<reference evidence="10" key="1">
    <citation type="submission" date="2018-06" db="EMBL/GenBank/DDBJ databases">
        <authorList>
            <person name="Zhirakovskaya E."/>
        </authorList>
    </citation>
    <scope>NUCLEOTIDE SEQUENCE</scope>
</reference>
<gene>
    <name evidence="10" type="ORF">MNBD_BACTEROID01-2509</name>
</gene>
<dbReference type="GO" id="GO:0015098">
    <property type="term" value="F:molybdate ion transmembrane transporter activity"/>
    <property type="evidence" value="ECO:0007669"/>
    <property type="project" value="InterPro"/>
</dbReference>
<evidence type="ECO:0000259" key="9">
    <source>
        <dbReference type="PROSITE" id="PS50928"/>
    </source>
</evidence>
<keyword evidence="4" id="KW-0500">Molybdenum</keyword>
<dbReference type="CDD" id="cd06261">
    <property type="entry name" value="TM_PBP2"/>
    <property type="match status" value="1"/>
</dbReference>
<feature type="transmembrane region" description="Helical" evidence="8">
    <location>
        <begin position="201"/>
        <end position="223"/>
    </location>
</feature>
<evidence type="ECO:0000256" key="7">
    <source>
        <dbReference type="ARBA" id="ARBA00023136"/>
    </source>
</evidence>
<evidence type="ECO:0000256" key="3">
    <source>
        <dbReference type="ARBA" id="ARBA00022475"/>
    </source>
</evidence>
<dbReference type="NCBIfam" id="TIGR02141">
    <property type="entry name" value="modB_ABC"/>
    <property type="match status" value="1"/>
</dbReference>
<feature type="transmembrane region" description="Helical" evidence="8">
    <location>
        <begin position="94"/>
        <end position="112"/>
    </location>
</feature>
<dbReference type="SUPFAM" id="SSF161098">
    <property type="entry name" value="MetI-like"/>
    <property type="match status" value="1"/>
</dbReference>
<evidence type="ECO:0000256" key="6">
    <source>
        <dbReference type="ARBA" id="ARBA00022989"/>
    </source>
</evidence>
<organism evidence="10">
    <name type="scientific">hydrothermal vent metagenome</name>
    <dbReference type="NCBI Taxonomy" id="652676"/>
    <lineage>
        <taxon>unclassified sequences</taxon>
        <taxon>metagenomes</taxon>
        <taxon>ecological metagenomes</taxon>
    </lineage>
</organism>
<dbReference type="GO" id="GO:0005886">
    <property type="term" value="C:plasma membrane"/>
    <property type="evidence" value="ECO:0007669"/>
    <property type="project" value="UniProtKB-SubCell"/>
</dbReference>
<dbReference type="Gene3D" id="1.10.3720.10">
    <property type="entry name" value="MetI-like"/>
    <property type="match status" value="1"/>
</dbReference>
<accession>A0A3B0U151</accession>
<feature type="transmembrane region" description="Helical" evidence="8">
    <location>
        <begin position="53"/>
        <end position="74"/>
    </location>
</feature>
<name>A0A3B0U151_9ZZZZ</name>
<proteinExistence type="predicted"/>
<dbReference type="NCBIfam" id="NF006939">
    <property type="entry name" value="PRK09421.1"/>
    <property type="match status" value="1"/>
</dbReference>
<keyword evidence="5 8" id="KW-0812">Transmembrane</keyword>
<dbReference type="PROSITE" id="PS50928">
    <property type="entry name" value="ABC_TM1"/>
    <property type="match status" value="1"/>
</dbReference>
<keyword evidence="3" id="KW-1003">Cell membrane</keyword>
<dbReference type="AlphaFoldDB" id="A0A3B0U151"/>
<keyword evidence="2" id="KW-0813">Transport</keyword>
<keyword evidence="7 8" id="KW-0472">Membrane</keyword>
<protein>
    <submittedName>
        <fullName evidence="10">Molybdenum ABC transporter permease protein ModB</fullName>
    </submittedName>
</protein>